<dbReference type="OrthoDB" id="9798746at2"/>
<accession>W7UNC4</accession>
<dbReference type="Proteomes" id="UP000019365">
    <property type="component" value="Unassembled WGS sequence"/>
</dbReference>
<keyword evidence="3" id="KW-1185">Reference proteome</keyword>
<dbReference type="RefSeq" id="WP_037296423.1">
    <property type="nucleotide sequence ID" value="NZ_ATAX01000003.1"/>
</dbReference>
<gene>
    <name evidence="2" type="ORF">RF007C_04980</name>
</gene>
<dbReference type="EMBL" id="ATAX01000003">
    <property type="protein sequence ID" value="EWM55313.1"/>
    <property type="molecule type" value="Genomic_DNA"/>
</dbReference>
<evidence type="ECO:0000313" key="3">
    <source>
        <dbReference type="Proteomes" id="UP000019365"/>
    </source>
</evidence>
<feature type="domain" description="DUF4422" evidence="1">
    <location>
        <begin position="4"/>
        <end position="219"/>
    </location>
</feature>
<reference evidence="2 3" key="1">
    <citation type="journal article" date="2014" name="PLoS ONE">
        <title>Rumen cellulosomics: divergent fiber-degrading strategies revealed by comparative genome-wide analysis of six ruminococcal strains.</title>
        <authorList>
            <person name="Dassa B."/>
            <person name="Borovok I."/>
            <person name="Ruimy-Israeli V."/>
            <person name="Lamed R."/>
            <person name="Flint H.J."/>
            <person name="Duncan S.H."/>
            <person name="Henrissat B."/>
            <person name="Coutinho P."/>
            <person name="Morrison M."/>
            <person name="Mosoni P."/>
            <person name="Yeoman C.J."/>
            <person name="White B.A."/>
            <person name="Bayer E.A."/>
        </authorList>
    </citation>
    <scope>NUCLEOTIDE SEQUENCE [LARGE SCALE GENOMIC DNA]</scope>
    <source>
        <strain evidence="2 3">007c</strain>
    </source>
</reference>
<dbReference type="Pfam" id="PF14393">
    <property type="entry name" value="DUF4422"/>
    <property type="match status" value="1"/>
</dbReference>
<dbReference type="PATRIC" id="fig|1341157.4.peg.130"/>
<sequence>MDIKIIVAAHKKYWMPSDPVYMPVHVGAEGKESIGYVPDDTGDNISAKNANYCELTGLYWAWKNLDADYIGLAHYRRHFSDGRLFGGKKERVITGKQLEQKLRENDVLLPKPRNYWIETNYSQYAHAHHAVDLDTAREIISEKYPDYLSAWDSSMKSTRGHRFNMFIMKRDKLDKYCEWLFDILFELEKRLNISSYSKNDARVFGFVSERLLDIWIMTNHVGYTDMPYIFMEKQNWFVKGGNFIKRKLKRGKASN</sequence>
<dbReference type="InterPro" id="IPR025536">
    <property type="entry name" value="DUF4422"/>
</dbReference>
<dbReference type="eggNOG" id="COG1442">
    <property type="taxonomic scope" value="Bacteria"/>
</dbReference>
<evidence type="ECO:0000313" key="2">
    <source>
        <dbReference type="EMBL" id="EWM55313.1"/>
    </source>
</evidence>
<protein>
    <recommendedName>
        <fullName evidence="1">DUF4422 domain-containing protein</fullName>
    </recommendedName>
</protein>
<dbReference type="AlphaFoldDB" id="W7UNC4"/>
<comment type="caution">
    <text evidence="2">The sequence shown here is derived from an EMBL/GenBank/DDBJ whole genome shotgun (WGS) entry which is preliminary data.</text>
</comment>
<name>W7UNC4_RUMFL</name>
<organism evidence="2 3">
    <name type="scientific">Ruminococcus flavefaciens 007c</name>
    <dbReference type="NCBI Taxonomy" id="1341157"/>
    <lineage>
        <taxon>Bacteria</taxon>
        <taxon>Bacillati</taxon>
        <taxon>Bacillota</taxon>
        <taxon>Clostridia</taxon>
        <taxon>Eubacteriales</taxon>
        <taxon>Oscillospiraceae</taxon>
        <taxon>Ruminococcus</taxon>
    </lineage>
</organism>
<evidence type="ECO:0000259" key="1">
    <source>
        <dbReference type="Pfam" id="PF14393"/>
    </source>
</evidence>
<proteinExistence type="predicted"/>